<dbReference type="STRING" id="446469.Sked_07950"/>
<proteinExistence type="inferred from homology"/>
<comment type="subcellular location">
    <subcellularLocation>
        <location evidence="1">Cell envelope</location>
    </subcellularLocation>
</comment>
<evidence type="ECO:0000313" key="8">
    <source>
        <dbReference type="Proteomes" id="UP000000322"/>
    </source>
</evidence>
<dbReference type="GO" id="GO:1901678">
    <property type="term" value="P:iron coordination entity transport"/>
    <property type="evidence" value="ECO:0007669"/>
    <property type="project" value="UniProtKB-ARBA"/>
</dbReference>
<dbReference type="RefSeq" id="WP_012865816.1">
    <property type="nucleotide sequence ID" value="NC_013521.1"/>
</dbReference>
<dbReference type="PANTHER" id="PTHR30532">
    <property type="entry name" value="IRON III DICITRATE-BINDING PERIPLASMIC PROTEIN"/>
    <property type="match status" value="1"/>
</dbReference>
<dbReference type="eggNOG" id="COG0614">
    <property type="taxonomic scope" value="Bacteria"/>
</dbReference>
<evidence type="ECO:0000256" key="1">
    <source>
        <dbReference type="ARBA" id="ARBA00004196"/>
    </source>
</evidence>
<dbReference type="PROSITE" id="PS50983">
    <property type="entry name" value="FE_B12_PBP"/>
    <property type="match status" value="1"/>
</dbReference>
<keyword evidence="8" id="KW-1185">Reference proteome</keyword>
<dbReference type="CDD" id="cd01146">
    <property type="entry name" value="FhuD"/>
    <property type="match status" value="1"/>
</dbReference>
<protein>
    <submittedName>
        <fullName evidence="7">ABC-type Fe3+-hydroxamate transport system, periplasmic component</fullName>
    </submittedName>
</protein>
<dbReference type="Proteomes" id="UP000000322">
    <property type="component" value="Chromosome"/>
</dbReference>
<evidence type="ECO:0000313" key="7">
    <source>
        <dbReference type="EMBL" id="ACZ20747.1"/>
    </source>
</evidence>
<organism evidence="7 8">
    <name type="scientific">Sanguibacter keddieii (strain ATCC 51767 / DSM 10542 / NCFB 3025 / ST-74)</name>
    <dbReference type="NCBI Taxonomy" id="446469"/>
    <lineage>
        <taxon>Bacteria</taxon>
        <taxon>Bacillati</taxon>
        <taxon>Actinomycetota</taxon>
        <taxon>Actinomycetes</taxon>
        <taxon>Micrococcales</taxon>
        <taxon>Sanguibacteraceae</taxon>
        <taxon>Sanguibacter</taxon>
    </lineage>
</organism>
<dbReference type="OrthoDB" id="1846031at2"/>
<reference evidence="7 8" key="1">
    <citation type="journal article" date="2009" name="Stand. Genomic Sci.">
        <title>Complete genome sequence of Sanguibacter keddieii type strain (ST-74).</title>
        <authorList>
            <person name="Ivanova N."/>
            <person name="Sikorski J."/>
            <person name="Sims D."/>
            <person name="Brettin T."/>
            <person name="Detter J.C."/>
            <person name="Han C."/>
            <person name="Lapidus A."/>
            <person name="Copeland A."/>
            <person name="Glavina Del Rio T."/>
            <person name="Nolan M."/>
            <person name="Chen F."/>
            <person name="Lucas S."/>
            <person name="Tice H."/>
            <person name="Cheng J.F."/>
            <person name="Bruce D."/>
            <person name="Goodwin L."/>
            <person name="Pitluck S."/>
            <person name="Pati A."/>
            <person name="Mavromatis K."/>
            <person name="Chen A."/>
            <person name="Palaniappan K."/>
            <person name="D'haeseleer P."/>
            <person name="Chain P."/>
            <person name="Bristow J."/>
            <person name="Eisen J.A."/>
            <person name="Markowitz V."/>
            <person name="Hugenholtz P."/>
            <person name="Goker M."/>
            <person name="Pukall R."/>
            <person name="Klenk H.P."/>
            <person name="Kyrpides N.C."/>
        </authorList>
    </citation>
    <scope>NUCLEOTIDE SEQUENCE [LARGE SCALE GENOMIC DNA]</scope>
    <source>
        <strain evidence="8">ATCC 51767 / DSM 10542 / NCFB 3025 / ST-74</strain>
    </source>
</reference>
<dbReference type="Gene3D" id="3.40.50.1980">
    <property type="entry name" value="Nitrogenase molybdenum iron protein domain"/>
    <property type="match status" value="2"/>
</dbReference>
<keyword evidence="4 5" id="KW-0732">Signal</keyword>
<dbReference type="KEGG" id="ske:Sked_07950"/>
<name>D1BBW7_SANKS</name>
<dbReference type="GO" id="GO:0030288">
    <property type="term" value="C:outer membrane-bounded periplasmic space"/>
    <property type="evidence" value="ECO:0007669"/>
    <property type="project" value="TreeGrafter"/>
</dbReference>
<dbReference type="Pfam" id="PF01497">
    <property type="entry name" value="Peripla_BP_2"/>
    <property type="match status" value="1"/>
</dbReference>
<dbReference type="PANTHER" id="PTHR30532:SF24">
    <property type="entry name" value="FERRIC ENTEROBACTIN-BINDING PERIPLASMIC PROTEIN FEPB"/>
    <property type="match status" value="1"/>
</dbReference>
<evidence type="ECO:0000256" key="3">
    <source>
        <dbReference type="ARBA" id="ARBA00022448"/>
    </source>
</evidence>
<dbReference type="AlphaFoldDB" id="D1BBW7"/>
<comment type="similarity">
    <text evidence="2">Belongs to the bacterial solute-binding protein 8 family.</text>
</comment>
<dbReference type="HOGENOM" id="CLU_038034_1_1_11"/>
<feature type="signal peptide" evidence="5">
    <location>
        <begin position="1"/>
        <end position="34"/>
    </location>
</feature>
<evidence type="ECO:0000256" key="5">
    <source>
        <dbReference type="SAM" id="SignalP"/>
    </source>
</evidence>
<dbReference type="EMBL" id="CP001819">
    <property type="protein sequence ID" value="ACZ20747.1"/>
    <property type="molecule type" value="Genomic_DNA"/>
</dbReference>
<gene>
    <name evidence="7" type="ordered locus">Sked_07950</name>
</gene>
<evidence type="ECO:0000256" key="2">
    <source>
        <dbReference type="ARBA" id="ARBA00008814"/>
    </source>
</evidence>
<sequence length="349" mass="36359">MTTLFSGQRRAASLAVAALAATALLAGCSSTDDAADAATGTAGATTSTTAVALAEDGAFPATVEHAYGSTTIETEPQRIVTIGWSAQDAVLALGKVPVGIERFTGSGIVDDILPWDTDYFVDATPTLLTSNPEVPFEQIMALEPDVIIAVYSGIEQSDYDRLTEIAPTVAFPEVAWSTPWQDQTTMIGAALGQPARADELVAGIADTLAATREANPELAGKTVTYAMAGEDVIVFCPNDPRIEMLVEIGMVPSAGTEQACAGDDASSVIVSPELVDTLDADAFILVDVDDTVLDQLMQDDLFAGLPAVADGRVIQMIGMDYAMATSAPTVLSIPYALDEFVTQLTDILG</sequence>
<accession>D1BBW7</accession>
<dbReference type="InterPro" id="IPR002491">
    <property type="entry name" value="ABC_transptr_periplasmic_BD"/>
</dbReference>
<dbReference type="SUPFAM" id="SSF53807">
    <property type="entry name" value="Helical backbone' metal receptor"/>
    <property type="match status" value="1"/>
</dbReference>
<feature type="chain" id="PRO_5038544661" evidence="5">
    <location>
        <begin position="35"/>
        <end position="349"/>
    </location>
</feature>
<feature type="domain" description="Fe/B12 periplasmic-binding" evidence="6">
    <location>
        <begin position="78"/>
        <end position="348"/>
    </location>
</feature>
<evidence type="ECO:0000256" key="4">
    <source>
        <dbReference type="ARBA" id="ARBA00022729"/>
    </source>
</evidence>
<evidence type="ECO:0000259" key="6">
    <source>
        <dbReference type="PROSITE" id="PS50983"/>
    </source>
</evidence>
<keyword evidence="3" id="KW-0813">Transport</keyword>
<dbReference type="InterPro" id="IPR051313">
    <property type="entry name" value="Bact_iron-sidero_bind"/>
</dbReference>